<proteinExistence type="predicted"/>
<keyword evidence="1" id="KW-0732">Signal</keyword>
<feature type="signal peptide" evidence="1">
    <location>
        <begin position="1"/>
        <end position="24"/>
    </location>
</feature>
<accession>A0A318J086</accession>
<protein>
    <submittedName>
        <fullName evidence="2">Uncharacterized protein</fullName>
    </submittedName>
</protein>
<name>A0A318J086_9BURK</name>
<keyword evidence="3" id="KW-1185">Reference proteome</keyword>
<gene>
    <name evidence="2" type="ORF">DFR42_106106</name>
</gene>
<organism evidence="2 3">
    <name type="scientific">Undibacterium pigrum</name>
    <dbReference type="NCBI Taxonomy" id="401470"/>
    <lineage>
        <taxon>Bacteria</taxon>
        <taxon>Pseudomonadati</taxon>
        <taxon>Pseudomonadota</taxon>
        <taxon>Betaproteobacteria</taxon>
        <taxon>Burkholderiales</taxon>
        <taxon>Oxalobacteraceae</taxon>
        <taxon>Undibacterium</taxon>
    </lineage>
</organism>
<sequence length="252" mass="28821">MMRHFFFRLCTLCLFACQIASVDAAETRIVKSSNVEIPEILNQYRLPEEISFDAMTSDEVKEIQIQTKKVDCLAWAFLINQGGRLPVMATFANGNGSKHFIGAQIGVAKINNVFRRFEGRGSSYEYFNTKIKEKHAAKFQFADFRPRTFADATKFLSASMYNTVPLNLISEDVQIRNRSTSCTFADRKCRVYVGEFKASWLLDNLREQTIEHPAIKLEFEDSCPATSAGMFENFNSKLSPLHEKLFRIRHGL</sequence>
<evidence type="ECO:0000313" key="3">
    <source>
        <dbReference type="Proteomes" id="UP000247792"/>
    </source>
</evidence>
<evidence type="ECO:0000313" key="2">
    <source>
        <dbReference type="EMBL" id="PXX41927.1"/>
    </source>
</evidence>
<dbReference type="EMBL" id="QJKB01000006">
    <property type="protein sequence ID" value="PXX41927.1"/>
    <property type="molecule type" value="Genomic_DNA"/>
</dbReference>
<feature type="chain" id="PRO_5016449231" evidence="1">
    <location>
        <begin position="25"/>
        <end position="252"/>
    </location>
</feature>
<comment type="caution">
    <text evidence="2">The sequence shown here is derived from an EMBL/GenBank/DDBJ whole genome shotgun (WGS) entry which is preliminary data.</text>
</comment>
<dbReference type="Proteomes" id="UP000247792">
    <property type="component" value="Unassembled WGS sequence"/>
</dbReference>
<dbReference type="RefSeq" id="WP_110256369.1">
    <property type="nucleotide sequence ID" value="NZ_QJKB01000006.1"/>
</dbReference>
<evidence type="ECO:0000256" key="1">
    <source>
        <dbReference type="SAM" id="SignalP"/>
    </source>
</evidence>
<reference evidence="2 3" key="1">
    <citation type="submission" date="2018-05" db="EMBL/GenBank/DDBJ databases">
        <title>Genomic Encyclopedia of Type Strains, Phase IV (KMG-IV): sequencing the most valuable type-strain genomes for metagenomic binning, comparative biology and taxonomic classification.</title>
        <authorList>
            <person name="Goeker M."/>
        </authorList>
    </citation>
    <scope>NUCLEOTIDE SEQUENCE [LARGE SCALE GENOMIC DNA]</scope>
    <source>
        <strain evidence="2 3">DSM 19792</strain>
    </source>
</reference>
<dbReference type="AlphaFoldDB" id="A0A318J086"/>